<organism evidence="2 3">
    <name type="scientific">Ranatra chinensis</name>
    <dbReference type="NCBI Taxonomy" id="642074"/>
    <lineage>
        <taxon>Eukaryota</taxon>
        <taxon>Metazoa</taxon>
        <taxon>Ecdysozoa</taxon>
        <taxon>Arthropoda</taxon>
        <taxon>Hexapoda</taxon>
        <taxon>Insecta</taxon>
        <taxon>Pterygota</taxon>
        <taxon>Neoptera</taxon>
        <taxon>Paraneoptera</taxon>
        <taxon>Hemiptera</taxon>
        <taxon>Heteroptera</taxon>
        <taxon>Panheteroptera</taxon>
        <taxon>Nepomorpha</taxon>
        <taxon>Nepidae</taxon>
        <taxon>Ranatrinae</taxon>
        <taxon>Ranatra</taxon>
    </lineage>
</organism>
<dbReference type="InterPro" id="IPR015943">
    <property type="entry name" value="WD40/YVTN_repeat-like_dom_sf"/>
</dbReference>
<dbReference type="PROSITE" id="PS50082">
    <property type="entry name" value="WD_REPEATS_2"/>
    <property type="match status" value="2"/>
</dbReference>
<dbReference type="InterPro" id="IPR036322">
    <property type="entry name" value="WD40_repeat_dom_sf"/>
</dbReference>
<dbReference type="PANTHER" id="PTHR19855">
    <property type="entry name" value="WD40 REPEAT PROTEIN 12, 37"/>
    <property type="match status" value="1"/>
</dbReference>
<dbReference type="Pfam" id="PF00400">
    <property type="entry name" value="WD40"/>
    <property type="match status" value="3"/>
</dbReference>
<feature type="repeat" description="WD" evidence="1">
    <location>
        <begin position="151"/>
        <end position="182"/>
    </location>
</feature>
<dbReference type="SUPFAM" id="SSF50978">
    <property type="entry name" value="WD40 repeat-like"/>
    <property type="match status" value="1"/>
</dbReference>
<dbReference type="PANTHER" id="PTHR19855:SF11">
    <property type="entry name" value="RIBOSOME BIOGENESIS PROTEIN WDR12"/>
    <property type="match status" value="1"/>
</dbReference>
<gene>
    <name evidence="2" type="ORF">AAG570_009935</name>
</gene>
<dbReference type="PROSITE" id="PS50294">
    <property type="entry name" value="WD_REPEATS_REGION"/>
    <property type="match status" value="1"/>
</dbReference>
<dbReference type="InterPro" id="IPR001680">
    <property type="entry name" value="WD40_rpt"/>
</dbReference>
<dbReference type="Gene3D" id="2.130.10.10">
    <property type="entry name" value="YVTN repeat-like/Quinoprotein amine dehydrogenase"/>
    <property type="match status" value="1"/>
</dbReference>
<comment type="caution">
    <text evidence="2">The sequence shown here is derived from an EMBL/GenBank/DDBJ whole genome shotgun (WGS) entry which is preliminary data.</text>
</comment>
<sequence length="191" mass="21398">ILLFLESTNAELSDKKINFDFLAVGEFIRTSLGEHITSRNCPTESVIDIEYVERLPAPQPKDCLIHDDWVSAVHVSGKWILTGCYDSTLHLWTTKGKHKLTIPGHTSCVKAVAWVTTKDDKASFVSGSHDQTALLWEWNVEQNVVECVHVCRGHSRGIECIGVNSDETRFATGSWDNTLKIWPAGKVIYCN</sequence>
<protein>
    <submittedName>
        <fullName evidence="2">Uncharacterized protein</fullName>
    </submittedName>
</protein>
<reference evidence="2 3" key="1">
    <citation type="submission" date="2024-07" db="EMBL/GenBank/DDBJ databases">
        <title>Chromosome-level genome assembly of the water stick insect Ranatra chinensis (Heteroptera: Nepidae).</title>
        <authorList>
            <person name="Liu X."/>
        </authorList>
    </citation>
    <scope>NUCLEOTIDE SEQUENCE [LARGE SCALE GENOMIC DNA]</scope>
    <source>
        <strain evidence="2">Cailab_2021Rc</strain>
        <tissue evidence="2">Muscle</tissue>
    </source>
</reference>
<dbReference type="EMBL" id="JBFDAA010000004">
    <property type="protein sequence ID" value="KAL1138246.1"/>
    <property type="molecule type" value="Genomic_DNA"/>
</dbReference>
<accession>A0ABD0YR46</accession>
<feature type="repeat" description="WD" evidence="1">
    <location>
        <begin position="102"/>
        <end position="146"/>
    </location>
</feature>
<dbReference type="AlphaFoldDB" id="A0ABD0YR46"/>
<keyword evidence="1" id="KW-0853">WD repeat</keyword>
<evidence type="ECO:0000256" key="1">
    <source>
        <dbReference type="PROSITE-ProRule" id="PRU00221"/>
    </source>
</evidence>
<dbReference type="Proteomes" id="UP001558652">
    <property type="component" value="Unassembled WGS sequence"/>
</dbReference>
<proteinExistence type="predicted"/>
<feature type="non-terminal residue" evidence="2">
    <location>
        <position position="1"/>
    </location>
</feature>
<dbReference type="SMART" id="SM00320">
    <property type="entry name" value="WD40"/>
    <property type="match status" value="3"/>
</dbReference>
<name>A0ABD0YR46_9HEMI</name>
<evidence type="ECO:0000313" key="3">
    <source>
        <dbReference type="Proteomes" id="UP001558652"/>
    </source>
</evidence>
<evidence type="ECO:0000313" key="2">
    <source>
        <dbReference type="EMBL" id="KAL1138246.1"/>
    </source>
</evidence>
<keyword evidence="3" id="KW-1185">Reference proteome</keyword>